<reference evidence="13" key="1">
    <citation type="submission" date="2022-11" db="UniProtKB">
        <authorList>
            <consortium name="WormBaseParasite"/>
        </authorList>
    </citation>
    <scope>IDENTIFICATION</scope>
</reference>
<keyword evidence="10" id="KW-0813">Transport</keyword>
<dbReference type="WBParaSite" id="PgR020_g011_t02">
    <property type="protein sequence ID" value="PgR020_g011_t02"/>
    <property type="gene ID" value="PgR020_g011"/>
</dbReference>
<proteinExistence type="inferred from homology"/>
<keyword evidence="12" id="KW-1185">Reference proteome</keyword>
<evidence type="ECO:0000256" key="1">
    <source>
        <dbReference type="ARBA" id="ARBA00004374"/>
    </source>
</evidence>
<evidence type="ECO:0000313" key="12">
    <source>
        <dbReference type="Proteomes" id="UP000887569"/>
    </source>
</evidence>
<organism evidence="12 13">
    <name type="scientific">Parascaris univalens</name>
    <name type="common">Nematode worm</name>
    <dbReference type="NCBI Taxonomy" id="6257"/>
    <lineage>
        <taxon>Eukaryota</taxon>
        <taxon>Metazoa</taxon>
        <taxon>Ecdysozoa</taxon>
        <taxon>Nematoda</taxon>
        <taxon>Chromadorea</taxon>
        <taxon>Rhabditida</taxon>
        <taxon>Spirurina</taxon>
        <taxon>Ascaridomorpha</taxon>
        <taxon>Ascaridoidea</taxon>
        <taxon>Ascarididae</taxon>
        <taxon>Parascaris</taxon>
    </lineage>
</organism>
<evidence type="ECO:0000256" key="8">
    <source>
        <dbReference type="ARBA" id="ARBA00023136"/>
    </source>
</evidence>
<feature type="transmembrane region" description="Helical" evidence="11">
    <location>
        <begin position="34"/>
        <end position="54"/>
    </location>
</feature>
<dbReference type="Gene3D" id="1.50.40.10">
    <property type="entry name" value="Mitochondrial carrier domain"/>
    <property type="match status" value="1"/>
</dbReference>
<dbReference type="InterPro" id="IPR023395">
    <property type="entry name" value="MCP_dom_sf"/>
</dbReference>
<evidence type="ECO:0000313" key="13">
    <source>
        <dbReference type="WBParaSite" id="PgR020_g011_t02"/>
    </source>
</evidence>
<evidence type="ECO:0000256" key="5">
    <source>
        <dbReference type="ARBA" id="ARBA00022787"/>
    </source>
</evidence>
<keyword evidence="5" id="KW-1000">Mitochondrion outer membrane</keyword>
<accession>A0A915B136</accession>
<feature type="transmembrane region" description="Helical" evidence="11">
    <location>
        <begin position="66"/>
        <end position="84"/>
    </location>
</feature>
<keyword evidence="3 9" id="KW-0812">Transmembrane</keyword>
<sequence>MQEEEREIVQAEELRFLGFVGEEAEEAEREVRSVLFGAFILHPVCVVCRTLAQLGYNPLPLNKGKYFIFAGPTCLFYPNFFVYARHIFRTYGFRSLWVGAEVAIAREVLTCAIRLVVTKQLEVRYFEVGGGAEIARMGPRTVIERFQLFIRFIIRSSICVFALDLFTYPFLLIQTRTVAQMVCGRKIYGDLFDSLSLICEENGVMGLYVGLTPLLISSMSGMALTHLTSFSLDVLFYKLINNLVANEGRTWIRSILDGLCSFARKSVTYPYELASVITSTIGSSLPVRDITYRSGLSPKCEDWRQVHTLLRRSGNQWRGRYSFFRSYRGPFTIGFDGRYYAAPILSI</sequence>
<dbReference type="GO" id="GO:0005741">
    <property type="term" value="C:mitochondrial outer membrane"/>
    <property type="evidence" value="ECO:0007669"/>
    <property type="project" value="UniProtKB-SubCell"/>
</dbReference>
<dbReference type="PANTHER" id="PTHR10780">
    <property type="entry name" value="MITOCHONDRIAL CARRIER HOMOLOG"/>
    <property type="match status" value="1"/>
</dbReference>
<dbReference type="PANTHER" id="PTHR10780:SF18">
    <property type="entry name" value="LD43650P"/>
    <property type="match status" value="1"/>
</dbReference>
<evidence type="ECO:0000256" key="10">
    <source>
        <dbReference type="RuleBase" id="RU000488"/>
    </source>
</evidence>
<name>A0A915B136_PARUN</name>
<dbReference type="Pfam" id="PF00153">
    <property type="entry name" value="Mito_carr"/>
    <property type="match status" value="1"/>
</dbReference>
<dbReference type="AlphaFoldDB" id="A0A915B136"/>
<comment type="subcellular location">
    <subcellularLocation>
        <location evidence="1">Mitochondrion outer membrane</location>
        <topology evidence="1">Multi-pass membrane protein</topology>
    </subcellularLocation>
</comment>
<evidence type="ECO:0000256" key="6">
    <source>
        <dbReference type="ARBA" id="ARBA00022989"/>
    </source>
</evidence>
<feature type="transmembrane region" description="Helical" evidence="11">
    <location>
        <begin position="148"/>
        <end position="171"/>
    </location>
</feature>
<evidence type="ECO:0000256" key="4">
    <source>
        <dbReference type="ARBA" id="ARBA00022737"/>
    </source>
</evidence>
<keyword evidence="6 11" id="KW-1133">Transmembrane helix</keyword>
<comment type="similarity">
    <text evidence="2 10">Belongs to the mitochondrial carrier (TC 2.A.29) family.</text>
</comment>
<dbReference type="SUPFAM" id="SSF103506">
    <property type="entry name" value="Mitochondrial carrier"/>
    <property type="match status" value="1"/>
</dbReference>
<evidence type="ECO:0000256" key="7">
    <source>
        <dbReference type="ARBA" id="ARBA00023128"/>
    </source>
</evidence>
<evidence type="ECO:0000256" key="3">
    <source>
        <dbReference type="ARBA" id="ARBA00022692"/>
    </source>
</evidence>
<keyword evidence="4" id="KW-0677">Repeat</keyword>
<protein>
    <submittedName>
        <fullName evidence="13">Zinc finger C2HC5-type domain-containing protein</fullName>
    </submittedName>
</protein>
<feature type="repeat" description="Solcar" evidence="9">
    <location>
        <begin position="150"/>
        <end position="235"/>
    </location>
</feature>
<dbReference type="Proteomes" id="UP000887569">
    <property type="component" value="Unplaced"/>
</dbReference>
<dbReference type="InterPro" id="IPR018108">
    <property type="entry name" value="MCP_transmembrane"/>
</dbReference>
<evidence type="ECO:0000256" key="11">
    <source>
        <dbReference type="SAM" id="Phobius"/>
    </source>
</evidence>
<keyword evidence="7" id="KW-0496">Mitochondrion</keyword>
<evidence type="ECO:0000256" key="2">
    <source>
        <dbReference type="ARBA" id="ARBA00006375"/>
    </source>
</evidence>
<dbReference type="PROSITE" id="PS50920">
    <property type="entry name" value="SOLCAR"/>
    <property type="match status" value="1"/>
</dbReference>
<evidence type="ECO:0000256" key="9">
    <source>
        <dbReference type="PROSITE-ProRule" id="PRU00282"/>
    </source>
</evidence>
<keyword evidence="8 9" id="KW-0472">Membrane</keyword>